<dbReference type="Proteomes" id="UP000765509">
    <property type="component" value="Unassembled WGS sequence"/>
</dbReference>
<gene>
    <name evidence="2" type="ORF">O181_028513</name>
</gene>
<dbReference type="EMBL" id="AVOT02009773">
    <property type="protein sequence ID" value="MBW0488798.1"/>
    <property type="molecule type" value="Genomic_DNA"/>
</dbReference>
<keyword evidence="3" id="KW-1185">Reference proteome</keyword>
<name>A0A9Q3H1W6_9BASI</name>
<sequence>MPMKKTDIGFLVNTLELGKFDCKQIVEQQDKIANAIGDSNNVRLTPKIYKQAIACANRHKWLKAIDNELCNMRRHNVFDILPLPQNTKPIGGRWVFALKPAHFKARYVARGNSQLSGFDFHNTFAPTATFPFLLILLTLAAQLGLHISTFDFVAAYLNASIDEEIWIRPPEGLMVPTGSGCRLCKALYGTKQAGRCWWSHLSIYLKKGGFHVSNYDPSVYLNNDCGMIIWLHVDDSVVFAK</sequence>
<dbReference type="InterPro" id="IPR013103">
    <property type="entry name" value="RVT_2"/>
</dbReference>
<comment type="caution">
    <text evidence="2">The sequence shown here is derived from an EMBL/GenBank/DDBJ whole genome shotgun (WGS) entry which is preliminary data.</text>
</comment>
<accession>A0A9Q3H1W6</accession>
<evidence type="ECO:0000313" key="3">
    <source>
        <dbReference type="Proteomes" id="UP000765509"/>
    </source>
</evidence>
<reference evidence="2" key="1">
    <citation type="submission" date="2021-03" db="EMBL/GenBank/DDBJ databases">
        <title>Draft genome sequence of rust myrtle Austropuccinia psidii MF-1, a brazilian biotype.</title>
        <authorList>
            <person name="Quecine M.C."/>
            <person name="Pachon D.M.R."/>
            <person name="Bonatelli M.L."/>
            <person name="Correr F.H."/>
            <person name="Franceschini L.M."/>
            <person name="Leite T.F."/>
            <person name="Margarido G.R.A."/>
            <person name="Almeida C.A."/>
            <person name="Ferrarezi J.A."/>
            <person name="Labate C.A."/>
        </authorList>
    </citation>
    <scope>NUCLEOTIDE SEQUENCE</scope>
    <source>
        <strain evidence="2">MF-1</strain>
    </source>
</reference>
<dbReference type="AlphaFoldDB" id="A0A9Q3H1W6"/>
<organism evidence="2 3">
    <name type="scientific">Austropuccinia psidii MF-1</name>
    <dbReference type="NCBI Taxonomy" id="1389203"/>
    <lineage>
        <taxon>Eukaryota</taxon>
        <taxon>Fungi</taxon>
        <taxon>Dikarya</taxon>
        <taxon>Basidiomycota</taxon>
        <taxon>Pucciniomycotina</taxon>
        <taxon>Pucciniomycetes</taxon>
        <taxon>Pucciniales</taxon>
        <taxon>Sphaerophragmiaceae</taxon>
        <taxon>Austropuccinia</taxon>
    </lineage>
</organism>
<protein>
    <recommendedName>
        <fullName evidence="1">Reverse transcriptase Ty1/copia-type domain-containing protein</fullName>
    </recommendedName>
</protein>
<feature type="domain" description="Reverse transcriptase Ty1/copia-type" evidence="1">
    <location>
        <begin position="76"/>
        <end position="239"/>
    </location>
</feature>
<dbReference type="OrthoDB" id="2796020at2759"/>
<dbReference type="Pfam" id="PF07727">
    <property type="entry name" value="RVT_2"/>
    <property type="match status" value="1"/>
</dbReference>
<evidence type="ECO:0000313" key="2">
    <source>
        <dbReference type="EMBL" id="MBW0488798.1"/>
    </source>
</evidence>
<proteinExistence type="predicted"/>
<evidence type="ECO:0000259" key="1">
    <source>
        <dbReference type="Pfam" id="PF07727"/>
    </source>
</evidence>